<proteinExistence type="predicted"/>
<reference evidence="2 3" key="1">
    <citation type="submission" date="2023-09" db="EMBL/GenBank/DDBJ databases">
        <title>Genomes of two closely related lineages of the louse Polyplax serrata with different host specificities.</title>
        <authorList>
            <person name="Martinu J."/>
            <person name="Tarabai H."/>
            <person name="Stefka J."/>
            <person name="Hypsa V."/>
        </authorList>
    </citation>
    <scope>NUCLEOTIDE SEQUENCE [LARGE SCALE GENOMIC DNA]</scope>
    <source>
        <strain evidence="2">98ZLc_SE</strain>
    </source>
</reference>
<feature type="compositionally biased region" description="Basic and acidic residues" evidence="1">
    <location>
        <begin position="55"/>
        <end position="73"/>
    </location>
</feature>
<protein>
    <submittedName>
        <fullName evidence="2">Uncharacterized protein</fullName>
    </submittedName>
</protein>
<evidence type="ECO:0000313" key="2">
    <source>
        <dbReference type="EMBL" id="KAK6638394.1"/>
    </source>
</evidence>
<organism evidence="2 3">
    <name type="scientific">Polyplax serrata</name>
    <name type="common">Common mouse louse</name>
    <dbReference type="NCBI Taxonomy" id="468196"/>
    <lineage>
        <taxon>Eukaryota</taxon>
        <taxon>Metazoa</taxon>
        <taxon>Ecdysozoa</taxon>
        <taxon>Arthropoda</taxon>
        <taxon>Hexapoda</taxon>
        <taxon>Insecta</taxon>
        <taxon>Pterygota</taxon>
        <taxon>Neoptera</taxon>
        <taxon>Paraneoptera</taxon>
        <taxon>Psocodea</taxon>
        <taxon>Troctomorpha</taxon>
        <taxon>Phthiraptera</taxon>
        <taxon>Anoplura</taxon>
        <taxon>Polyplacidae</taxon>
        <taxon>Polyplax</taxon>
    </lineage>
</organism>
<keyword evidence="3" id="KW-1185">Reference proteome</keyword>
<evidence type="ECO:0000256" key="1">
    <source>
        <dbReference type="SAM" id="MobiDB-lite"/>
    </source>
</evidence>
<gene>
    <name evidence="2" type="ORF">RUM44_008823</name>
</gene>
<name>A0ABR1BB99_POLSC</name>
<dbReference type="Proteomes" id="UP001359485">
    <property type="component" value="Unassembled WGS sequence"/>
</dbReference>
<evidence type="ECO:0000313" key="3">
    <source>
        <dbReference type="Proteomes" id="UP001359485"/>
    </source>
</evidence>
<comment type="caution">
    <text evidence="2">The sequence shown here is derived from an EMBL/GenBank/DDBJ whole genome shotgun (WGS) entry which is preliminary data.</text>
</comment>
<sequence length="73" mass="8288">MNDQCRVKSDMMKINKGENKEVYFNCESVQEEEGEDECRTGTSELGVDPLWGVRPAHEEGPQTEKDRLGLKEG</sequence>
<feature type="region of interest" description="Disordered" evidence="1">
    <location>
        <begin position="33"/>
        <end position="73"/>
    </location>
</feature>
<dbReference type="EMBL" id="JAWJWF010000002">
    <property type="protein sequence ID" value="KAK6638394.1"/>
    <property type="molecule type" value="Genomic_DNA"/>
</dbReference>
<accession>A0ABR1BB99</accession>